<dbReference type="CDD" id="cd03758">
    <property type="entry name" value="proteasome_beta_type_2"/>
    <property type="match status" value="1"/>
</dbReference>
<evidence type="ECO:0000256" key="3">
    <source>
        <dbReference type="ARBA" id="ARBA00023242"/>
    </source>
</evidence>
<dbReference type="AlphaFoldDB" id="A0A192ZID6"/>
<comment type="subcellular location">
    <subcellularLocation>
        <location evidence="4">Cytoplasm</location>
    </subcellularLocation>
    <subcellularLocation>
        <location evidence="4">Nucleus</location>
    </subcellularLocation>
</comment>
<proteinExistence type="evidence at transcript level"/>
<comment type="function">
    <text evidence="4">Component of the proteasome, a multicatalytic proteinase complex which is characterized by its ability to cleave peptides with Arg, Phe, Tyr, Leu, and Glu adjacent to the leaving group at neutral or slightly basic pH. The proteasome has an ATP-dependent proteolytic activity.</text>
</comment>
<evidence type="ECO:0000256" key="4">
    <source>
        <dbReference type="RuleBase" id="RU004203"/>
    </source>
</evidence>
<keyword evidence="2 4" id="KW-0647">Proteasome</keyword>
<evidence type="ECO:0000256" key="2">
    <source>
        <dbReference type="ARBA" id="ARBA00022942"/>
    </source>
</evidence>
<reference evidence="5" key="1">
    <citation type="submission" date="2016-05" db="EMBL/GenBank/DDBJ databases">
        <title>Novel hydrogenosomes in the microaerophilic jakobid Stygiella incarcerata.</title>
        <authorList>
            <person name="Leger M.M."/>
            <person name="Eme L."/>
            <person name="Hug L.A."/>
            <person name="Roger A.J."/>
        </authorList>
    </citation>
    <scope>NUCLEOTIDE SEQUENCE</scope>
</reference>
<accession>A0A192ZID6</accession>
<dbReference type="PROSITE" id="PS51476">
    <property type="entry name" value="PROTEASOME_BETA_2"/>
    <property type="match status" value="1"/>
</dbReference>
<dbReference type="PANTHER" id="PTHR32194">
    <property type="entry name" value="METALLOPROTEASE TLDD"/>
    <property type="match status" value="1"/>
</dbReference>
<evidence type="ECO:0000256" key="1">
    <source>
        <dbReference type="ARBA" id="ARBA00022490"/>
    </source>
</evidence>
<dbReference type="SUPFAM" id="SSF56235">
    <property type="entry name" value="N-terminal nucleophile aminohydrolases (Ntn hydrolases)"/>
    <property type="match status" value="1"/>
</dbReference>
<evidence type="ECO:0000313" key="5">
    <source>
        <dbReference type="EMBL" id="ANM86165.1"/>
    </source>
</evidence>
<dbReference type="EMBL" id="KX235436">
    <property type="protein sequence ID" value="ANM86165.1"/>
    <property type="molecule type" value="mRNA"/>
</dbReference>
<dbReference type="GO" id="GO:0010498">
    <property type="term" value="P:proteasomal protein catabolic process"/>
    <property type="evidence" value="ECO:0007669"/>
    <property type="project" value="InterPro"/>
</dbReference>
<keyword evidence="3 4" id="KW-0539">Nucleus</keyword>
<dbReference type="InterPro" id="IPR016050">
    <property type="entry name" value="Proteasome_bsu_CS"/>
</dbReference>
<dbReference type="Gene3D" id="3.60.20.10">
    <property type="entry name" value="Glutamine Phosphoribosylpyrophosphate, subunit 1, domain 1"/>
    <property type="match status" value="1"/>
</dbReference>
<dbReference type="InterPro" id="IPR035206">
    <property type="entry name" value="Proteasome_beta2"/>
</dbReference>
<dbReference type="Pfam" id="PF00227">
    <property type="entry name" value="Proteasome"/>
    <property type="match status" value="1"/>
</dbReference>
<dbReference type="InterPro" id="IPR023333">
    <property type="entry name" value="Proteasome_suB-type"/>
</dbReference>
<dbReference type="GO" id="GO:0005839">
    <property type="term" value="C:proteasome core complex"/>
    <property type="evidence" value="ECO:0007669"/>
    <property type="project" value="InterPro"/>
</dbReference>
<protein>
    <recommendedName>
        <fullName evidence="4">Proteasome subunit beta</fullName>
    </recommendedName>
</protein>
<dbReference type="PROSITE" id="PS00854">
    <property type="entry name" value="PROTEASOME_BETA_1"/>
    <property type="match status" value="1"/>
</dbReference>
<dbReference type="GO" id="GO:0005634">
    <property type="term" value="C:nucleus"/>
    <property type="evidence" value="ECO:0007669"/>
    <property type="project" value="UniProtKB-SubCell"/>
</dbReference>
<gene>
    <name evidence="5" type="primary">psma-H</name>
</gene>
<name>A0A192ZID6_9EUKA</name>
<organism evidence="5">
    <name type="scientific">Stygiella incarcerata</name>
    <dbReference type="NCBI Taxonomy" id="1712417"/>
    <lineage>
        <taxon>Eukaryota</taxon>
        <taxon>Discoba</taxon>
        <taxon>Jakobida</taxon>
        <taxon>Andalucina</taxon>
        <taxon>Stygiellidae</taxon>
        <taxon>Stygiella</taxon>
    </lineage>
</organism>
<sequence>MDTLIGLVGKDYVLVAADASQAFSIIAMKTDEDKMVEVEDKKVMAIAGEAGDRAQFGAFIQKNLKLRFLRTGLPLSTKSTAHFVRSELATFLRQNPYMVNLLIAGYDEVDGPSLYYLDYLASMQKMEAASHGHGSAMVLSTMDAHYKPGMELEDGIRVLKMAISEVKKRFLIAQPKFIVKVVDAGGVRVLEDVF</sequence>
<dbReference type="InterPro" id="IPR001353">
    <property type="entry name" value="Proteasome_sua/b"/>
</dbReference>
<dbReference type="PANTHER" id="PTHR32194:SF2">
    <property type="entry name" value="PROTEASOME SUBUNIT BETA TYPE-1"/>
    <property type="match status" value="1"/>
</dbReference>
<dbReference type="InterPro" id="IPR029055">
    <property type="entry name" value="Ntn_hydrolases_N"/>
</dbReference>
<comment type="similarity">
    <text evidence="4">Belongs to the peptidase T1B family.</text>
</comment>
<comment type="subunit">
    <text evidence="4">Component of the proteasome complex.</text>
</comment>
<dbReference type="GO" id="GO:0005737">
    <property type="term" value="C:cytoplasm"/>
    <property type="evidence" value="ECO:0007669"/>
    <property type="project" value="UniProtKB-SubCell"/>
</dbReference>
<keyword evidence="1 4" id="KW-0963">Cytoplasm</keyword>